<evidence type="ECO:0000259" key="1">
    <source>
        <dbReference type="Pfam" id="PF01471"/>
    </source>
</evidence>
<keyword evidence="4" id="KW-1185">Reference proteome</keyword>
<evidence type="ECO:0000313" key="3">
    <source>
        <dbReference type="EMBL" id="ACK69206.1"/>
    </source>
</evidence>
<accession>B7KG13</accession>
<dbReference type="InterPro" id="IPR036365">
    <property type="entry name" value="PGBD-like_sf"/>
</dbReference>
<dbReference type="Proteomes" id="UP000002384">
    <property type="component" value="Chromosome"/>
</dbReference>
<proteinExistence type="predicted"/>
<reference evidence="4" key="1">
    <citation type="journal article" date="2011" name="MBio">
        <title>Novel metabolic attributes of the genus Cyanothece, comprising a group of unicellular nitrogen-fixing Cyanobacteria.</title>
        <authorList>
            <person name="Bandyopadhyay A."/>
            <person name="Elvitigala T."/>
            <person name="Welsh E."/>
            <person name="Stockel J."/>
            <person name="Liberton M."/>
            <person name="Min H."/>
            <person name="Sherman L.A."/>
            <person name="Pakrasi H.B."/>
        </authorList>
    </citation>
    <scope>NUCLEOTIDE SEQUENCE [LARGE SCALE GENOMIC DNA]</scope>
    <source>
        <strain evidence="4">PCC 7424</strain>
    </source>
</reference>
<dbReference type="SUPFAM" id="SSF47090">
    <property type="entry name" value="PGBD-like"/>
    <property type="match status" value="1"/>
</dbReference>
<dbReference type="eggNOG" id="COG5526">
    <property type="taxonomic scope" value="Bacteria"/>
</dbReference>
<organism evidence="3 4">
    <name type="scientific">Gloeothece citriformis (strain PCC 7424)</name>
    <name type="common">Cyanothece sp. (strain PCC 7424)</name>
    <dbReference type="NCBI Taxonomy" id="65393"/>
    <lineage>
        <taxon>Bacteria</taxon>
        <taxon>Bacillati</taxon>
        <taxon>Cyanobacteriota</taxon>
        <taxon>Cyanophyceae</taxon>
        <taxon>Oscillatoriophycideae</taxon>
        <taxon>Chroococcales</taxon>
        <taxon>Aphanothecaceae</taxon>
        <taxon>Gloeothece</taxon>
        <taxon>Gloeothece citriformis</taxon>
    </lineage>
</organism>
<dbReference type="Gene3D" id="1.10.101.10">
    <property type="entry name" value="PGBD-like superfamily/PGBD"/>
    <property type="match status" value="1"/>
</dbReference>
<dbReference type="KEGG" id="cyc:PCC7424_0750"/>
<name>B7KG13_GLOC7</name>
<dbReference type="Gene3D" id="3.90.1720.10">
    <property type="entry name" value="endopeptidase domain like (from Nostoc punctiforme)"/>
    <property type="match status" value="1"/>
</dbReference>
<dbReference type="Pfam" id="PF01471">
    <property type="entry name" value="PG_binding_1"/>
    <property type="match status" value="1"/>
</dbReference>
<evidence type="ECO:0000313" key="4">
    <source>
        <dbReference type="Proteomes" id="UP000002384"/>
    </source>
</evidence>
<feature type="domain" description="Peptidoglycan binding-like" evidence="1">
    <location>
        <begin position="296"/>
        <end position="351"/>
    </location>
</feature>
<dbReference type="EMBL" id="CP001291">
    <property type="protein sequence ID" value="ACK69206.1"/>
    <property type="molecule type" value="Genomic_DNA"/>
</dbReference>
<gene>
    <name evidence="3" type="ordered locus">PCC7424_0750</name>
</gene>
<dbReference type="InterPro" id="IPR002477">
    <property type="entry name" value="Peptidoglycan-bd-like"/>
</dbReference>
<dbReference type="HOGENOM" id="CLU_527589_0_0_3"/>
<dbReference type="eggNOG" id="COG3409">
    <property type="taxonomic scope" value="Bacteria"/>
</dbReference>
<dbReference type="InterPro" id="IPR036366">
    <property type="entry name" value="PGBDSf"/>
</dbReference>
<dbReference type="AlphaFoldDB" id="B7KG13"/>
<sequence>MRFTDDLKKEYIMLYKTCQIRPERIEEIDGYIDRIVEKKDKYKAVESATKVPWYFVAGIHLLESTLNFNTHLHNGDPLTNRTIHVPAGRPLPPKNPPFTWIESAIDALTYQGLTTWHDWSVEGLCFKFEEYNGWGYRMYHPQVKFPYLWSFSNHYTKGKYASDGHFDPNLVSQQCGAMVLLKRMEQRGLVQIGLIDDPLLKVTWLELYRKEGGGNGAVSAVLAAWGGNELIQASEIADRSVEELIALCGKYPNASTFHIAPPNKTVPALTTPIIPLIVPSTTPMTLTRILRWGDKGDDVKAVQCALNRFNCNAGAEDGEFEDQTQAAVKAFQFKAGLLVDGEVGPLTAEKLGFKVTVIVPPDQPLHLKLAAFAGQEAAKQLRWNGASSEAERLYLAPLRPIMIKLGHIGKEIVFYNWCAAFVTYCCRQVGIHIPDQPEGFWASMALVASWQYWAKQQGYWHSKGTTKPMRGDIVTFDWPGSNNGQFDHIGIVRGYTQGSSVFETAEGNANKQSGNFSNRYLSSISGIIRIR</sequence>
<evidence type="ECO:0000259" key="2">
    <source>
        <dbReference type="Pfam" id="PF05257"/>
    </source>
</evidence>
<feature type="domain" description="Peptidase C51" evidence="2">
    <location>
        <begin position="415"/>
        <end position="508"/>
    </location>
</feature>
<protein>
    <submittedName>
        <fullName evidence="3">Peptidoglycan-binding domain 1 protein</fullName>
    </submittedName>
</protein>
<dbReference type="InterPro" id="IPR038765">
    <property type="entry name" value="Papain-like_cys_pep_sf"/>
</dbReference>
<dbReference type="Pfam" id="PF05257">
    <property type="entry name" value="CHAP"/>
    <property type="match status" value="1"/>
</dbReference>
<dbReference type="RefSeq" id="WP_012598153.1">
    <property type="nucleotide sequence ID" value="NC_011729.1"/>
</dbReference>
<dbReference type="OrthoDB" id="529831at2"/>
<dbReference type="SUPFAM" id="SSF54001">
    <property type="entry name" value="Cysteine proteinases"/>
    <property type="match status" value="1"/>
</dbReference>
<dbReference type="InterPro" id="IPR007921">
    <property type="entry name" value="CHAP_dom"/>
</dbReference>